<dbReference type="RefSeq" id="XP_060286406.1">
    <property type="nucleotide sequence ID" value="XM_060430922.1"/>
</dbReference>
<gene>
    <name evidence="19" type="ORF">QBC33DRAFT_576593</name>
</gene>
<evidence type="ECO:0000256" key="12">
    <source>
        <dbReference type="ARBA" id="ARBA00023145"/>
    </source>
</evidence>
<dbReference type="PANTHER" id="PTHR32194:SF0">
    <property type="entry name" value="ATP-DEPENDENT PROTEASE SUBUNIT HSLV"/>
    <property type="match status" value="1"/>
</dbReference>
<evidence type="ECO:0000256" key="10">
    <source>
        <dbReference type="ARBA" id="ARBA00022942"/>
    </source>
</evidence>
<reference evidence="19" key="1">
    <citation type="submission" date="2023-06" db="EMBL/GenBank/DDBJ databases">
        <title>Genome-scale phylogeny and comparative genomics of the fungal order Sordariales.</title>
        <authorList>
            <consortium name="Lawrence Berkeley National Laboratory"/>
            <person name="Hensen N."/>
            <person name="Bonometti L."/>
            <person name="Westerberg I."/>
            <person name="Brannstrom I.O."/>
            <person name="Guillou S."/>
            <person name="Cros-Aarteil S."/>
            <person name="Calhoun S."/>
            <person name="Haridas S."/>
            <person name="Kuo A."/>
            <person name="Mondo S."/>
            <person name="Pangilinan J."/>
            <person name="Riley R."/>
            <person name="Labutti K."/>
            <person name="Andreopoulos B."/>
            <person name="Lipzen A."/>
            <person name="Chen C."/>
            <person name="Yanf M."/>
            <person name="Daum C."/>
            <person name="Ng V."/>
            <person name="Clum A."/>
            <person name="Steindorff A."/>
            <person name="Ohm R."/>
            <person name="Martin F."/>
            <person name="Silar P."/>
            <person name="Natvig D."/>
            <person name="Lalanne C."/>
            <person name="Gautier V."/>
            <person name="Ament-Velasquez S.L."/>
            <person name="Kruys A."/>
            <person name="Hutchinson M.I."/>
            <person name="Powell A.J."/>
            <person name="Barry K."/>
            <person name="Miller A.N."/>
            <person name="Grigoriev I.V."/>
            <person name="Debuchy R."/>
            <person name="Gladieux P."/>
            <person name="Thoren M.H."/>
            <person name="Johannesson H."/>
        </authorList>
    </citation>
    <scope>NUCLEOTIDE SEQUENCE</scope>
    <source>
        <strain evidence="19">8032-3</strain>
    </source>
</reference>
<evidence type="ECO:0000256" key="1">
    <source>
        <dbReference type="ARBA" id="ARBA00001198"/>
    </source>
</evidence>
<dbReference type="FunFam" id="1.20.120.310:FF:000002">
    <property type="entry name" value="Sulfhydryl oxidase"/>
    <property type="match status" value="1"/>
</dbReference>
<dbReference type="Proteomes" id="UP001244011">
    <property type="component" value="Unassembled WGS sequence"/>
</dbReference>
<dbReference type="InterPro" id="IPR029055">
    <property type="entry name" value="Ntn_hydrolases_N"/>
</dbReference>
<keyword evidence="12" id="KW-0865">Zymogen</keyword>
<sequence length="436" mass="46682">MARRQHLTVILALAVTVFLTFIYLLSSASTGTGPLEGGPSVGSNGDDAAMPNLDLPSGVLGGGAIAPKLENATAKAELGRASWKLLHTMMARFPESPTADESLALKTYVHLFARLYPCGDCARHFQQLLAKYPPQASGRNAAAGWACFVHNEVNKRLGKPDFDCSKIGDFYDCGCGEDGKDGKDGKGAKGTPADGEEGTGQEELKGREKVSLEKEGLTRGVVADGIHVDMDRLKKGEVNMAITFKDGVILGADSRTTTGAYIANRVTDKLTRVHDTIWCCRSGSAADTQAVADIVQYQLGLFSMMNGKPPTTQTAASIFQELCYSNKDRLSAGLIIAGWDGRHGGQVYSIPLGGSLHKQPYSIGGSGSTYIYGYCDANWREGMEEADAVNFVKGALREAIKWDGSSGGVIRMVVLTAKGADRHLYLPDTDYEVRHM</sequence>
<dbReference type="Gene3D" id="3.60.20.10">
    <property type="entry name" value="Glutamine Phosphoribosylpyrophosphate, subunit 1, domain 1"/>
    <property type="match status" value="1"/>
</dbReference>
<keyword evidence="4" id="KW-0963">Cytoplasm</keyword>
<dbReference type="EMBL" id="MU839001">
    <property type="protein sequence ID" value="KAK1770193.1"/>
    <property type="molecule type" value="Genomic_DNA"/>
</dbReference>
<evidence type="ECO:0000256" key="3">
    <source>
        <dbReference type="ARBA" id="ARBA00004123"/>
    </source>
</evidence>
<evidence type="ECO:0000313" key="19">
    <source>
        <dbReference type="EMBL" id="KAK1770193.1"/>
    </source>
</evidence>
<dbReference type="PROSITE" id="PS00854">
    <property type="entry name" value="PROTEASOME_BETA_1"/>
    <property type="match status" value="1"/>
</dbReference>
<dbReference type="InterPro" id="IPR016050">
    <property type="entry name" value="Proteasome_bsu_CS"/>
</dbReference>
<proteinExistence type="predicted"/>
<dbReference type="GO" id="GO:0051603">
    <property type="term" value="P:proteolysis involved in protein catabolic process"/>
    <property type="evidence" value="ECO:0007669"/>
    <property type="project" value="InterPro"/>
</dbReference>
<dbReference type="GO" id="GO:0004298">
    <property type="term" value="F:threonine-type endopeptidase activity"/>
    <property type="evidence" value="ECO:0007669"/>
    <property type="project" value="UniProtKB-KW"/>
</dbReference>
<dbReference type="PROSITE" id="PS51324">
    <property type="entry name" value="ERV_ALR"/>
    <property type="match status" value="1"/>
</dbReference>
<evidence type="ECO:0000313" key="20">
    <source>
        <dbReference type="Proteomes" id="UP001244011"/>
    </source>
</evidence>
<dbReference type="Pfam" id="PF04777">
    <property type="entry name" value="Evr1_Alr"/>
    <property type="match status" value="1"/>
</dbReference>
<evidence type="ECO:0000256" key="9">
    <source>
        <dbReference type="ARBA" id="ARBA00022827"/>
    </source>
</evidence>
<keyword evidence="11 16" id="KW-0560">Oxidoreductase</keyword>
<dbReference type="SUPFAM" id="SSF56235">
    <property type="entry name" value="N-terminal nucleophile aminohydrolases (Ntn hydrolases)"/>
    <property type="match status" value="1"/>
</dbReference>
<keyword evidence="20" id="KW-1185">Reference proteome</keyword>
<evidence type="ECO:0000256" key="8">
    <source>
        <dbReference type="ARBA" id="ARBA00022801"/>
    </source>
</evidence>
<dbReference type="EC" id="1.8.3.2" evidence="16"/>
<evidence type="ECO:0000256" key="16">
    <source>
        <dbReference type="RuleBase" id="RU371123"/>
    </source>
</evidence>
<evidence type="ECO:0000259" key="18">
    <source>
        <dbReference type="PROSITE" id="PS51324"/>
    </source>
</evidence>
<keyword evidence="5 16" id="KW-0285">Flavoprotein</keyword>
<keyword evidence="9 16" id="KW-0274">FAD</keyword>
<keyword evidence="14" id="KW-0539">Nucleus</keyword>
<accession>A0AAJ0C730</accession>
<evidence type="ECO:0000256" key="6">
    <source>
        <dbReference type="ARBA" id="ARBA00022670"/>
    </source>
</evidence>
<keyword evidence="8" id="KW-0378">Hydrolase</keyword>
<keyword evidence="6" id="KW-0645">Protease</keyword>
<evidence type="ECO:0000256" key="4">
    <source>
        <dbReference type="ARBA" id="ARBA00022490"/>
    </source>
</evidence>
<feature type="domain" description="ERV/ALR sulfhydryl oxidase" evidence="18">
    <location>
        <begin position="71"/>
        <end position="171"/>
    </location>
</feature>
<dbReference type="AlphaFoldDB" id="A0AAJ0C730"/>
<comment type="catalytic activity">
    <reaction evidence="16">
        <text>2 R'C(R)SH + O2 = R'C(R)S-S(R)CR' + H2O2</text>
        <dbReference type="Rhea" id="RHEA:17357"/>
        <dbReference type="ChEBI" id="CHEBI:15379"/>
        <dbReference type="ChEBI" id="CHEBI:16240"/>
        <dbReference type="ChEBI" id="CHEBI:16520"/>
        <dbReference type="ChEBI" id="CHEBI:17412"/>
        <dbReference type="EC" id="1.8.3.2"/>
    </reaction>
</comment>
<dbReference type="InterPro" id="IPR036774">
    <property type="entry name" value="ERV/ALR_sulphydryl_oxid_sf"/>
</dbReference>
<evidence type="ECO:0000256" key="14">
    <source>
        <dbReference type="ARBA" id="ARBA00023242"/>
    </source>
</evidence>
<protein>
    <recommendedName>
        <fullName evidence="16">Sulfhydryl oxidase</fullName>
        <ecNumber evidence="16">1.8.3.2</ecNumber>
    </recommendedName>
</protein>
<dbReference type="GO" id="GO:0019774">
    <property type="term" value="C:proteasome core complex, beta-subunit complex"/>
    <property type="evidence" value="ECO:0007669"/>
    <property type="project" value="UniProtKB-ARBA"/>
</dbReference>
<dbReference type="GO" id="GO:0005737">
    <property type="term" value="C:cytoplasm"/>
    <property type="evidence" value="ECO:0007669"/>
    <property type="project" value="UniProtKB-ARBA"/>
</dbReference>
<comment type="caution">
    <text evidence="19">The sequence shown here is derived from an EMBL/GenBank/DDBJ whole genome shotgun (WGS) entry which is preliminary data.</text>
</comment>
<dbReference type="GO" id="GO:0005634">
    <property type="term" value="C:nucleus"/>
    <property type="evidence" value="ECO:0007669"/>
    <property type="project" value="UniProtKB-SubCell"/>
</dbReference>
<evidence type="ECO:0000256" key="5">
    <source>
        <dbReference type="ARBA" id="ARBA00022630"/>
    </source>
</evidence>
<dbReference type="GeneID" id="85314109"/>
<dbReference type="Gene3D" id="1.20.120.310">
    <property type="entry name" value="ERV/ALR sulfhydryl oxidase domain"/>
    <property type="match status" value="1"/>
</dbReference>
<dbReference type="GO" id="GO:0016972">
    <property type="term" value="F:thiol oxidase activity"/>
    <property type="evidence" value="ECO:0007669"/>
    <property type="project" value="UniProtKB-EC"/>
</dbReference>
<evidence type="ECO:0000256" key="17">
    <source>
        <dbReference type="SAM" id="MobiDB-lite"/>
    </source>
</evidence>
<dbReference type="PANTHER" id="PTHR32194">
    <property type="entry name" value="METALLOPROTEASE TLDD"/>
    <property type="match status" value="1"/>
</dbReference>
<dbReference type="PRINTS" id="PR00141">
    <property type="entry name" value="PROTEASOME"/>
</dbReference>
<name>A0AAJ0C730_9PEZI</name>
<dbReference type="InterPro" id="IPR000243">
    <property type="entry name" value="Pept_T1A_subB"/>
</dbReference>
<evidence type="ECO:0000256" key="15">
    <source>
        <dbReference type="ARBA" id="ARBA00026071"/>
    </source>
</evidence>
<feature type="region of interest" description="Disordered" evidence="17">
    <location>
        <begin position="181"/>
        <end position="208"/>
    </location>
</feature>
<evidence type="ECO:0000256" key="11">
    <source>
        <dbReference type="ARBA" id="ARBA00023002"/>
    </source>
</evidence>
<dbReference type="PROSITE" id="PS51476">
    <property type="entry name" value="PROTEASOME_BETA_2"/>
    <property type="match status" value="1"/>
</dbReference>
<evidence type="ECO:0000256" key="7">
    <source>
        <dbReference type="ARBA" id="ARBA00022698"/>
    </source>
</evidence>
<dbReference type="Pfam" id="PF00227">
    <property type="entry name" value="Proteasome"/>
    <property type="match status" value="1"/>
</dbReference>
<comment type="cofactor">
    <cofactor evidence="2 16">
        <name>FAD</name>
        <dbReference type="ChEBI" id="CHEBI:57692"/>
    </cofactor>
</comment>
<comment type="subunit">
    <text evidence="15">The 26S proteasome consists of a 20S proteasome core and two 19S regulatory subunits. The 20S proteasome core is composed of 28 subunits that are arranged in four stacked rings, resulting in a barrel-shaped structure. The two end rings are each formed by seven alpha subunits, and the two central rings are each formed by seven beta subunits. The catalytic chamber with the active sites is on the inside of the barrel.</text>
</comment>
<comment type="subcellular location">
    <subcellularLocation>
        <location evidence="3">Nucleus</location>
    </subcellularLocation>
</comment>
<dbReference type="InterPro" id="IPR001353">
    <property type="entry name" value="Proteasome_sua/b"/>
</dbReference>
<organism evidence="19 20">
    <name type="scientific">Phialemonium atrogriseum</name>
    <dbReference type="NCBI Taxonomy" id="1093897"/>
    <lineage>
        <taxon>Eukaryota</taxon>
        <taxon>Fungi</taxon>
        <taxon>Dikarya</taxon>
        <taxon>Ascomycota</taxon>
        <taxon>Pezizomycotina</taxon>
        <taxon>Sordariomycetes</taxon>
        <taxon>Sordariomycetidae</taxon>
        <taxon>Cephalothecales</taxon>
        <taxon>Cephalothecaceae</taxon>
        <taxon>Phialemonium</taxon>
    </lineage>
</organism>
<evidence type="ECO:0000256" key="13">
    <source>
        <dbReference type="ARBA" id="ARBA00023157"/>
    </source>
</evidence>
<dbReference type="InterPro" id="IPR023333">
    <property type="entry name" value="Proteasome_suB-type"/>
</dbReference>
<dbReference type="FunFam" id="3.60.20.10:FF:000010">
    <property type="entry name" value="Proteasome subunit beta type-1"/>
    <property type="match status" value="1"/>
</dbReference>
<comment type="catalytic activity">
    <reaction evidence="1">
        <text>Cleavage of peptide bonds with very broad specificity.</text>
        <dbReference type="EC" id="3.4.25.1"/>
    </reaction>
</comment>
<dbReference type="SUPFAM" id="SSF69000">
    <property type="entry name" value="FAD-dependent thiol oxidase"/>
    <property type="match status" value="1"/>
</dbReference>
<dbReference type="InterPro" id="IPR017905">
    <property type="entry name" value="ERV/ALR_sulphydryl_oxidase"/>
</dbReference>
<evidence type="ECO:0000256" key="2">
    <source>
        <dbReference type="ARBA" id="ARBA00001974"/>
    </source>
</evidence>
<keyword evidence="7" id="KW-0888">Threonine protease</keyword>
<keyword evidence="10" id="KW-0647">Proteasome</keyword>
<keyword evidence="13" id="KW-1015">Disulfide bond</keyword>
<dbReference type="CDD" id="cd03762">
    <property type="entry name" value="proteasome_beta_type_6"/>
    <property type="match status" value="1"/>
</dbReference>